<dbReference type="AlphaFoldDB" id="A0A834G2R2"/>
<protein>
    <submittedName>
        <fullName evidence="2">Uncharacterized protein</fullName>
    </submittedName>
</protein>
<dbReference type="OrthoDB" id="772152at2759"/>
<name>A0A834G2R2_RHOSS</name>
<dbReference type="Proteomes" id="UP000626092">
    <property type="component" value="Unassembled WGS sequence"/>
</dbReference>
<keyword evidence="1" id="KW-0472">Membrane</keyword>
<feature type="transmembrane region" description="Helical" evidence="1">
    <location>
        <begin position="12"/>
        <end position="30"/>
    </location>
</feature>
<sequence length="114" mass="12274">MDNSDDWLAPDKFQHILFCFSLTIIFSLLASKTRYPILRRLSIFLGSVVSLAAGAAKEVADELGFFKSAGASFKDAFADLAGIVLAVLLLSLSKSLSLRIKPDQSGKVPGLEIV</sequence>
<feature type="transmembrane region" description="Helical" evidence="1">
    <location>
        <begin position="76"/>
        <end position="92"/>
    </location>
</feature>
<gene>
    <name evidence="2" type="ORF">RHSIM_Rhsim12G0188100</name>
</gene>
<feature type="transmembrane region" description="Helical" evidence="1">
    <location>
        <begin position="37"/>
        <end position="56"/>
    </location>
</feature>
<keyword evidence="1" id="KW-1133">Transmembrane helix</keyword>
<dbReference type="EMBL" id="WJXA01000012">
    <property type="protein sequence ID" value="KAF7123107.1"/>
    <property type="molecule type" value="Genomic_DNA"/>
</dbReference>
<reference evidence="2" key="1">
    <citation type="submission" date="2019-11" db="EMBL/GenBank/DDBJ databases">
        <authorList>
            <person name="Liu Y."/>
            <person name="Hou J."/>
            <person name="Li T.-Q."/>
            <person name="Guan C.-H."/>
            <person name="Wu X."/>
            <person name="Wu H.-Z."/>
            <person name="Ling F."/>
            <person name="Zhang R."/>
            <person name="Shi X.-G."/>
            <person name="Ren J.-P."/>
            <person name="Chen E.-F."/>
            <person name="Sun J.-M."/>
        </authorList>
    </citation>
    <scope>NUCLEOTIDE SEQUENCE</scope>
    <source>
        <strain evidence="2">Adult_tree_wgs_1</strain>
        <tissue evidence="2">Leaves</tissue>
    </source>
</reference>
<organism evidence="2 3">
    <name type="scientific">Rhododendron simsii</name>
    <name type="common">Sims's rhododendron</name>
    <dbReference type="NCBI Taxonomy" id="118357"/>
    <lineage>
        <taxon>Eukaryota</taxon>
        <taxon>Viridiplantae</taxon>
        <taxon>Streptophyta</taxon>
        <taxon>Embryophyta</taxon>
        <taxon>Tracheophyta</taxon>
        <taxon>Spermatophyta</taxon>
        <taxon>Magnoliopsida</taxon>
        <taxon>eudicotyledons</taxon>
        <taxon>Gunneridae</taxon>
        <taxon>Pentapetalae</taxon>
        <taxon>asterids</taxon>
        <taxon>Ericales</taxon>
        <taxon>Ericaceae</taxon>
        <taxon>Ericoideae</taxon>
        <taxon>Rhodoreae</taxon>
        <taxon>Rhododendron</taxon>
    </lineage>
</organism>
<evidence type="ECO:0000313" key="2">
    <source>
        <dbReference type="EMBL" id="KAF7123107.1"/>
    </source>
</evidence>
<keyword evidence="3" id="KW-1185">Reference proteome</keyword>
<accession>A0A834G2R2</accession>
<comment type="caution">
    <text evidence="2">The sequence shown here is derived from an EMBL/GenBank/DDBJ whole genome shotgun (WGS) entry which is preliminary data.</text>
</comment>
<evidence type="ECO:0000256" key="1">
    <source>
        <dbReference type="SAM" id="Phobius"/>
    </source>
</evidence>
<evidence type="ECO:0000313" key="3">
    <source>
        <dbReference type="Proteomes" id="UP000626092"/>
    </source>
</evidence>
<dbReference type="PANTHER" id="PTHR35462:SF2">
    <property type="entry name" value="TRANSMEMBRANE PROTEIN"/>
    <property type="match status" value="1"/>
</dbReference>
<proteinExistence type="predicted"/>
<dbReference type="PANTHER" id="PTHR35462">
    <property type="match status" value="1"/>
</dbReference>
<keyword evidence="1" id="KW-0812">Transmembrane</keyword>